<dbReference type="STRING" id="1427984.X271_00384"/>
<sequence>MDSFAAWISGTFLVTLSILTTIMAFIGIFYTIWDFKYRKDLNINLRKTTAENILKNFYLFIDGILDKEKLINSKADLKLITYFKSPITKRRYIDSVKKIKRLKFDHKLIFEQFKNHERIIDDFYVSKNLKFNDYALKHKIIQKKITEKKEILFILLLLNIALFTEAFSLISIQDEKYNKIYKYIYKVCM</sequence>
<organism evidence="2 3">
    <name type="scientific">Candidatus Hepatoplasma crinochetorum Av</name>
    <dbReference type="NCBI Taxonomy" id="1427984"/>
    <lineage>
        <taxon>Bacteria</taxon>
        <taxon>Bacillati</taxon>
        <taxon>Mycoplasmatota</taxon>
        <taxon>Mollicutes</taxon>
        <taxon>Candidatus Hepatoplasmataceae</taxon>
        <taxon>Candidatus Hepatoplasma</taxon>
    </lineage>
</organism>
<feature type="transmembrane region" description="Helical" evidence="1">
    <location>
        <begin position="151"/>
        <end position="172"/>
    </location>
</feature>
<proteinExistence type="predicted"/>
<dbReference type="RefSeq" id="WP_025208782.1">
    <property type="nucleotide sequence ID" value="NZ_CP006932.1"/>
</dbReference>
<evidence type="ECO:0000256" key="1">
    <source>
        <dbReference type="SAM" id="Phobius"/>
    </source>
</evidence>
<dbReference type="Proteomes" id="UP000019450">
    <property type="component" value="Chromosome"/>
</dbReference>
<keyword evidence="3" id="KW-1185">Reference proteome</keyword>
<dbReference type="KEGG" id="hcr:X271_00384"/>
<dbReference type="HOGENOM" id="CLU_1432156_0_0_14"/>
<dbReference type="EMBL" id="CP006932">
    <property type="protein sequence ID" value="AHK22490.1"/>
    <property type="molecule type" value="Genomic_DNA"/>
</dbReference>
<name>W8GSV5_9MOLU</name>
<reference evidence="2 3" key="1">
    <citation type="journal article" date="2014" name="Genome Biol. Evol.">
        <title>Phylogenomics of "Candidatus Hepatoplasma crinochetorum," a Lineage of Mollicutes Associated with Noninsect Arthropods.</title>
        <authorList>
            <person name="Leclercq S."/>
            <person name="Dittmer J."/>
            <person name="Bouchon D."/>
            <person name="Cordaux R."/>
        </authorList>
    </citation>
    <scope>NUCLEOTIDE SEQUENCE [LARGE SCALE GENOMIC DNA]</scope>
    <source>
        <strain evidence="2 3">Av</strain>
    </source>
</reference>
<feature type="transmembrane region" description="Helical" evidence="1">
    <location>
        <begin position="6"/>
        <end position="33"/>
    </location>
</feature>
<dbReference type="AlphaFoldDB" id="W8GSV5"/>
<gene>
    <name evidence="2" type="ORF">X271_00384</name>
</gene>
<accession>W8GSV5</accession>
<evidence type="ECO:0000313" key="2">
    <source>
        <dbReference type="EMBL" id="AHK22490.1"/>
    </source>
</evidence>
<keyword evidence="1" id="KW-0812">Transmembrane</keyword>
<keyword evidence="1" id="KW-1133">Transmembrane helix</keyword>
<evidence type="ECO:0000313" key="3">
    <source>
        <dbReference type="Proteomes" id="UP000019450"/>
    </source>
</evidence>
<protein>
    <submittedName>
        <fullName evidence="2">Uncharacterized protein</fullName>
    </submittedName>
</protein>
<keyword evidence="1" id="KW-0472">Membrane</keyword>